<dbReference type="AlphaFoldDB" id="A0AAW9S4C6"/>
<keyword evidence="3" id="KW-1185">Reference proteome</keyword>
<proteinExistence type="predicted"/>
<keyword evidence="1" id="KW-0472">Membrane</keyword>
<evidence type="ECO:0000313" key="2">
    <source>
        <dbReference type="EMBL" id="MEN7547243.1"/>
    </source>
</evidence>
<comment type="caution">
    <text evidence="2">The sequence shown here is derived from an EMBL/GenBank/DDBJ whole genome shotgun (WGS) entry which is preliminary data.</text>
</comment>
<sequence length="172" mass="19943">MNSDIVQYKYNVHTKSALFFKKAPSSLIIIVILGITLGLMTIKWFLGVIFLVIVLLVKSHYKGLKKGIILENQFMLIGDEIIYFSNIKKAVFDGKKKQLQLSINGKEHPLFIKSVQFTSGARKDFKIKKHQYNKLCKVSEKILVRIQKRSPKTIIKIQNESSLRKYQTQHFE</sequence>
<protein>
    <submittedName>
        <fullName evidence="2">Uncharacterized protein</fullName>
    </submittedName>
</protein>
<evidence type="ECO:0000313" key="3">
    <source>
        <dbReference type="Proteomes" id="UP001403385"/>
    </source>
</evidence>
<dbReference type="RefSeq" id="WP_346820028.1">
    <property type="nucleotide sequence ID" value="NZ_JBDKWZ010000002.1"/>
</dbReference>
<accession>A0AAW9S4C6</accession>
<feature type="transmembrane region" description="Helical" evidence="1">
    <location>
        <begin position="27"/>
        <end position="57"/>
    </location>
</feature>
<reference evidence="2 3" key="1">
    <citation type="submission" date="2024-04" db="EMBL/GenBank/DDBJ databases">
        <title>Novel genus in family Flammeovirgaceae.</title>
        <authorList>
            <person name="Nguyen T.H."/>
            <person name="Vuong T.Q."/>
            <person name="Le H."/>
            <person name="Kim S.-G."/>
        </authorList>
    </citation>
    <scope>NUCLEOTIDE SEQUENCE [LARGE SCALE GENOMIC DNA]</scope>
    <source>
        <strain evidence="2 3">JCM 23209</strain>
    </source>
</reference>
<keyword evidence="1" id="KW-1133">Transmembrane helix</keyword>
<gene>
    <name evidence="2" type="ORF">AAG747_04945</name>
</gene>
<name>A0AAW9S4C6_9BACT</name>
<dbReference type="Proteomes" id="UP001403385">
    <property type="component" value="Unassembled WGS sequence"/>
</dbReference>
<dbReference type="EMBL" id="JBDKWZ010000002">
    <property type="protein sequence ID" value="MEN7547243.1"/>
    <property type="molecule type" value="Genomic_DNA"/>
</dbReference>
<organism evidence="2 3">
    <name type="scientific">Rapidithrix thailandica</name>
    <dbReference type="NCBI Taxonomy" id="413964"/>
    <lineage>
        <taxon>Bacteria</taxon>
        <taxon>Pseudomonadati</taxon>
        <taxon>Bacteroidota</taxon>
        <taxon>Cytophagia</taxon>
        <taxon>Cytophagales</taxon>
        <taxon>Flammeovirgaceae</taxon>
        <taxon>Rapidithrix</taxon>
    </lineage>
</organism>
<evidence type="ECO:0000256" key="1">
    <source>
        <dbReference type="SAM" id="Phobius"/>
    </source>
</evidence>
<keyword evidence="1" id="KW-0812">Transmembrane</keyword>